<evidence type="ECO:0000313" key="2">
    <source>
        <dbReference type="EMBL" id="RWX72786.1"/>
    </source>
</evidence>
<accession>A0A3S3VBG6</accession>
<reference evidence="2 3" key="1">
    <citation type="submission" date="2018-12" db="EMBL/GenBank/DDBJ databases">
        <title>The complete genome of the methanogenic archaea of the candidate phylum Verstraetearchaeota, obtained from the metagenome of underground thermal water.</title>
        <authorList>
            <person name="Kadnikov V.V."/>
            <person name="Mardanov A.V."/>
            <person name="Beletsky A.V."/>
            <person name="Karnachuk O.V."/>
            <person name="Ravin N.V."/>
        </authorList>
    </citation>
    <scope>NUCLEOTIDE SEQUENCE [LARGE SCALE GENOMIC DNA]</scope>
    <source>
        <strain evidence="2">Ch88</strain>
    </source>
</reference>
<dbReference type="Pfam" id="PF01850">
    <property type="entry name" value="PIN"/>
    <property type="match status" value="1"/>
</dbReference>
<dbReference type="EMBL" id="RXGA01000004">
    <property type="protein sequence ID" value="RWX72786.1"/>
    <property type="molecule type" value="Genomic_DNA"/>
</dbReference>
<gene>
    <name evidence="2" type="ORF">Metus_1645</name>
</gene>
<evidence type="ECO:0000313" key="3">
    <source>
        <dbReference type="Proteomes" id="UP000288215"/>
    </source>
</evidence>
<dbReference type="Gene3D" id="3.40.50.1010">
    <property type="entry name" value="5'-nuclease"/>
    <property type="match status" value="1"/>
</dbReference>
<feature type="domain" description="PIN" evidence="1">
    <location>
        <begin position="4"/>
        <end position="117"/>
    </location>
</feature>
<protein>
    <recommendedName>
        <fullName evidence="1">PIN domain-containing protein</fullName>
    </recommendedName>
</protein>
<comment type="caution">
    <text evidence="2">The sequence shown here is derived from an EMBL/GenBank/DDBJ whole genome shotgun (WGS) entry which is preliminary data.</text>
</comment>
<evidence type="ECO:0000259" key="1">
    <source>
        <dbReference type="Pfam" id="PF01850"/>
    </source>
</evidence>
<dbReference type="Proteomes" id="UP000288215">
    <property type="component" value="Unassembled WGS sequence"/>
</dbReference>
<name>A0A3S3VBG6_METS7</name>
<dbReference type="AlphaFoldDB" id="A0A3S3VBG6"/>
<sequence>MKRIVPDTGVLSEYVVKRAPYRSRVEELFSLAALRKIELLLGHLTISETIYVVTRIYQEASVNEANKEALDFLSWIKSKCKTVGTTEEIAVQAGELKKRIKIALPDCYVIATAKAFGGVPLFRKVESEMEPFVGYLKGIGVQFLDDEQWSLA</sequence>
<organism evidence="2 3">
    <name type="scientific">Methanosuratincola subterraneus</name>
    <dbReference type="NCBI Taxonomy" id="2593994"/>
    <lineage>
        <taxon>Archaea</taxon>
        <taxon>Thermoproteota</taxon>
        <taxon>Methanosuratincolia</taxon>
        <taxon>Candidatus Methanomethylicales</taxon>
        <taxon>Candidatus Methanomethylicaceae</taxon>
        <taxon>Candidatus Methanosuratincola (ex Vanwonterghem et al. 2016)</taxon>
    </lineage>
</organism>
<dbReference type="SUPFAM" id="SSF88723">
    <property type="entry name" value="PIN domain-like"/>
    <property type="match status" value="1"/>
</dbReference>
<dbReference type="InterPro" id="IPR002716">
    <property type="entry name" value="PIN_dom"/>
</dbReference>
<dbReference type="InterPro" id="IPR029060">
    <property type="entry name" value="PIN-like_dom_sf"/>
</dbReference>
<proteinExistence type="predicted"/>